<gene>
    <name evidence="1" type="ORF">B296_00035278</name>
</gene>
<accession>A0A426YVR3</accession>
<evidence type="ECO:0000313" key="2">
    <source>
        <dbReference type="Proteomes" id="UP000287651"/>
    </source>
</evidence>
<comment type="caution">
    <text evidence="1">The sequence shown here is derived from an EMBL/GenBank/DDBJ whole genome shotgun (WGS) entry which is preliminary data.</text>
</comment>
<proteinExistence type="predicted"/>
<feature type="non-terminal residue" evidence="1">
    <location>
        <position position="1"/>
    </location>
</feature>
<name>A0A426YVR3_ENSVE</name>
<evidence type="ECO:0000313" key="1">
    <source>
        <dbReference type="EMBL" id="RRT55794.1"/>
    </source>
</evidence>
<dbReference type="Proteomes" id="UP000287651">
    <property type="component" value="Unassembled WGS sequence"/>
</dbReference>
<protein>
    <submittedName>
        <fullName evidence="1">Uncharacterized protein</fullName>
    </submittedName>
</protein>
<dbReference type="AlphaFoldDB" id="A0A426YVR3"/>
<dbReference type="EMBL" id="AMZH03009926">
    <property type="protein sequence ID" value="RRT55794.1"/>
    <property type="molecule type" value="Genomic_DNA"/>
</dbReference>
<organism evidence="1 2">
    <name type="scientific">Ensete ventricosum</name>
    <name type="common">Abyssinian banana</name>
    <name type="synonym">Musa ensete</name>
    <dbReference type="NCBI Taxonomy" id="4639"/>
    <lineage>
        <taxon>Eukaryota</taxon>
        <taxon>Viridiplantae</taxon>
        <taxon>Streptophyta</taxon>
        <taxon>Embryophyta</taxon>
        <taxon>Tracheophyta</taxon>
        <taxon>Spermatophyta</taxon>
        <taxon>Magnoliopsida</taxon>
        <taxon>Liliopsida</taxon>
        <taxon>Zingiberales</taxon>
        <taxon>Musaceae</taxon>
        <taxon>Ensete</taxon>
    </lineage>
</organism>
<sequence>GTTTAQVFGQPMMVEPPWSAPESPVPYFQGAFGDCTVDAYGYIARTQIF</sequence>
<reference evidence="1 2" key="1">
    <citation type="journal article" date="2014" name="Agronomy (Basel)">
        <title>A Draft Genome Sequence for Ensete ventricosum, the Drought-Tolerant Tree Against Hunger.</title>
        <authorList>
            <person name="Harrison J."/>
            <person name="Moore K.A."/>
            <person name="Paszkiewicz K."/>
            <person name="Jones T."/>
            <person name="Grant M."/>
            <person name="Ambacheew D."/>
            <person name="Muzemil S."/>
            <person name="Studholme D.J."/>
        </authorList>
    </citation>
    <scope>NUCLEOTIDE SEQUENCE [LARGE SCALE GENOMIC DNA]</scope>
</reference>